<accession>A0A7H9CJP1</accession>
<dbReference type="EC" id="2.6.1.92" evidence="2"/>
<dbReference type="Gene3D" id="3.90.1150.10">
    <property type="entry name" value="Aspartate Aminotransferase, domain 1"/>
    <property type="match status" value="1"/>
</dbReference>
<dbReference type="InterPro" id="IPR020026">
    <property type="entry name" value="PseC"/>
</dbReference>
<dbReference type="Pfam" id="PF01041">
    <property type="entry name" value="DegT_DnrJ_EryC1"/>
    <property type="match status" value="1"/>
</dbReference>
<dbReference type="Proteomes" id="UP000509414">
    <property type="component" value="Chromosome"/>
</dbReference>
<feature type="modified residue" description="N6-(pyridoxal phosphate)lysine" evidence="4">
    <location>
        <position position="181"/>
    </location>
</feature>
<reference evidence="6 7" key="1">
    <citation type="submission" date="2020-02" db="EMBL/GenBank/DDBJ databases">
        <title>Complete genome sequence of the novel Campylobacter species Candidatus Campylobacter infans.</title>
        <authorList>
            <person name="Duim B."/>
            <person name="Zomer A."/>
            <person name="van der Graaf L."/>
            <person name="Wagenaar J."/>
        </authorList>
    </citation>
    <scope>NUCLEOTIDE SEQUENCE [LARGE SCALE GENOMIC DNA]</scope>
    <source>
        <strain evidence="6 7">19S00001</strain>
    </source>
</reference>
<keyword evidence="7" id="KW-1185">Reference proteome</keyword>
<dbReference type="InterPro" id="IPR000653">
    <property type="entry name" value="DegT/StrS_aminotransferase"/>
</dbReference>
<dbReference type="GO" id="GO:0008483">
    <property type="term" value="F:transaminase activity"/>
    <property type="evidence" value="ECO:0007669"/>
    <property type="project" value="UniProtKB-KW"/>
</dbReference>
<evidence type="ECO:0000256" key="2">
    <source>
        <dbReference type="NCBIfam" id="TIGR03588"/>
    </source>
</evidence>
<dbReference type="NCBIfam" id="TIGR03588">
    <property type="entry name" value="PseC"/>
    <property type="match status" value="1"/>
</dbReference>
<evidence type="ECO:0000256" key="1">
    <source>
        <dbReference type="ARBA" id="ARBA00037999"/>
    </source>
</evidence>
<dbReference type="PIRSF" id="PIRSF000390">
    <property type="entry name" value="PLP_StrS"/>
    <property type="match status" value="1"/>
</dbReference>
<dbReference type="SUPFAM" id="SSF53383">
    <property type="entry name" value="PLP-dependent transferases"/>
    <property type="match status" value="1"/>
</dbReference>
<protein>
    <recommendedName>
        <fullName evidence="2">UDP-4-amino-4,6-dideoxy-N-acetyl-beta-L-altrosamine transaminase</fullName>
        <ecNumber evidence="2">2.6.1.92</ecNumber>
    </recommendedName>
</protein>
<keyword evidence="6" id="KW-0808">Transferase</keyword>
<dbReference type="GO" id="GO:0030170">
    <property type="term" value="F:pyridoxal phosphate binding"/>
    <property type="evidence" value="ECO:0007669"/>
    <property type="project" value="TreeGrafter"/>
</dbReference>
<organism evidence="6 7">
    <name type="scientific">Candidatus Campylobacter infans</name>
    <dbReference type="NCBI Taxonomy" id="2561898"/>
    <lineage>
        <taxon>Bacteria</taxon>
        <taxon>Pseudomonadati</taxon>
        <taxon>Campylobacterota</taxon>
        <taxon>Epsilonproteobacteria</taxon>
        <taxon>Campylobacterales</taxon>
        <taxon>Campylobacteraceae</taxon>
        <taxon>Campylobacter</taxon>
    </lineage>
</organism>
<dbReference type="PANTHER" id="PTHR30244:SF34">
    <property type="entry name" value="DTDP-4-AMINO-4,6-DIDEOXYGALACTOSE TRANSAMINASE"/>
    <property type="match status" value="1"/>
</dbReference>
<gene>
    <name evidence="6" type="primary">pseC</name>
    <name evidence="6" type="ORF">CINF_1743</name>
</gene>
<evidence type="ECO:0000256" key="3">
    <source>
        <dbReference type="PIRSR" id="PIRSR000390-1"/>
    </source>
</evidence>
<dbReference type="Gene3D" id="3.40.640.10">
    <property type="entry name" value="Type I PLP-dependent aspartate aminotransferase-like (Major domain)"/>
    <property type="match status" value="1"/>
</dbReference>
<dbReference type="PANTHER" id="PTHR30244">
    <property type="entry name" value="TRANSAMINASE"/>
    <property type="match status" value="1"/>
</dbReference>
<evidence type="ECO:0000256" key="5">
    <source>
        <dbReference type="RuleBase" id="RU004508"/>
    </source>
</evidence>
<dbReference type="AlphaFoldDB" id="A0A7H9CJP1"/>
<dbReference type="KEGG" id="cinf:CINF_1743"/>
<dbReference type="EMBL" id="CP049075">
    <property type="protein sequence ID" value="QLI06212.1"/>
    <property type="molecule type" value="Genomic_DNA"/>
</dbReference>
<dbReference type="GO" id="GO:0000271">
    <property type="term" value="P:polysaccharide biosynthetic process"/>
    <property type="evidence" value="ECO:0007669"/>
    <property type="project" value="TreeGrafter"/>
</dbReference>
<dbReference type="CDD" id="cd00616">
    <property type="entry name" value="AHBA_syn"/>
    <property type="match status" value="1"/>
</dbReference>
<dbReference type="InterPro" id="IPR015422">
    <property type="entry name" value="PyrdxlP-dep_Trfase_small"/>
</dbReference>
<dbReference type="InterPro" id="IPR015421">
    <property type="entry name" value="PyrdxlP-dep_Trfase_major"/>
</dbReference>
<comment type="similarity">
    <text evidence="1 5">Belongs to the DegT/DnrJ/EryC1 family.</text>
</comment>
<dbReference type="InterPro" id="IPR015424">
    <property type="entry name" value="PyrdxlP-dep_Trfase"/>
</dbReference>
<evidence type="ECO:0000256" key="4">
    <source>
        <dbReference type="PIRSR" id="PIRSR000390-2"/>
    </source>
</evidence>
<keyword evidence="4 5" id="KW-0663">Pyridoxal phosphate</keyword>
<proteinExistence type="inferred from homology"/>
<feature type="active site" description="Proton acceptor" evidence="3">
    <location>
        <position position="181"/>
    </location>
</feature>
<sequence length="377" mass="41738">MFIPYSRQNIQNDDISAVCAALEDDIITCGKRVDEFEHALCEYIGVKFAVVMNSATSALHAGYLALGLSQNDEIITSPITFAATANTAIMCGADVRWAGVDEYSGNIDISSIQSLINPRTKIIVPVDFGGLSVDMDEILSLAKKHNLLVLDDASHALGSTYKGVKVGKKANASVFSFHAIKPITTLEGGALLTDDEQIAKKARLIRSHGISKKELWDSDISVLGYNYRLSDVACALGLSQLKKLDSFIAKREQIALYYDSELCKEPFNDLLDIIKIPNNLTSSRHLYPIKLAPHLRAHKAEIFTKLQKAGIGAQVHYKPSYEFSFYRQKYGTINIPSAKNFYESELSLPCHQLMSQEDANFIISTLKSVLTQFKDKF</sequence>
<evidence type="ECO:0000313" key="6">
    <source>
        <dbReference type="EMBL" id="QLI06212.1"/>
    </source>
</evidence>
<evidence type="ECO:0000313" key="7">
    <source>
        <dbReference type="Proteomes" id="UP000509414"/>
    </source>
</evidence>
<keyword evidence="6" id="KW-0032">Aminotransferase</keyword>
<dbReference type="RefSeq" id="WP_179975268.1">
    <property type="nucleotide sequence ID" value="NZ_CP049075.1"/>
</dbReference>
<name>A0A7H9CJP1_9BACT</name>